<keyword evidence="3" id="KW-1185">Reference proteome</keyword>
<evidence type="ECO:0000313" key="3">
    <source>
        <dbReference type="Proteomes" id="UP000252107"/>
    </source>
</evidence>
<dbReference type="EMBL" id="LXQD01000346">
    <property type="protein sequence ID" value="RCJ18629.1"/>
    <property type="molecule type" value="Genomic_DNA"/>
</dbReference>
<reference evidence="2" key="1">
    <citation type="submission" date="2016-04" db="EMBL/GenBank/DDBJ databases">
        <authorList>
            <person name="Tabuchi Yagui T.R."/>
        </authorList>
    </citation>
    <scope>NUCLEOTIDE SEQUENCE [LARGE SCALE GENOMIC DNA]</scope>
    <source>
        <strain evidence="2">NIES-26</strain>
    </source>
</reference>
<protein>
    <recommendedName>
        <fullName evidence="4">Lipoprotein</fullName>
    </recommendedName>
</protein>
<name>A0A367Q380_9NOSO</name>
<accession>A0A367Q380</accession>
<feature type="signal peptide" evidence="1">
    <location>
        <begin position="1"/>
        <end position="21"/>
    </location>
</feature>
<evidence type="ECO:0000256" key="1">
    <source>
        <dbReference type="SAM" id="SignalP"/>
    </source>
</evidence>
<evidence type="ECO:0000313" key="2">
    <source>
        <dbReference type="EMBL" id="RCJ18629.1"/>
    </source>
</evidence>
<gene>
    <name evidence="2" type="ORF">A6770_32800</name>
</gene>
<dbReference type="AlphaFoldDB" id="A0A367Q380"/>
<proteinExistence type="predicted"/>
<feature type="chain" id="PRO_5016867569" description="Lipoprotein" evidence="1">
    <location>
        <begin position="22"/>
        <end position="224"/>
    </location>
</feature>
<sequence>MHKKISSLVFAVALLSLGLVSCQPSEDRVAQAEEKLKEAHTARTAVDQNNKESETDKQIREYVENTPDLYRISWKVCGDYNAPYNNGTRCNETRSPRTKGYFEPAYMWAANKAQFVNKQHFAANFHNTGLFVKSRGCLKSGKPKEEEFYHVRDFMLEKGKATPSPTDVKIEVLSKQEKQQIVQQAFNDAETEISALNNYGVSATTGLIPTGKSCLTVEEWKTTQ</sequence>
<dbReference type="Proteomes" id="UP000252107">
    <property type="component" value="Unassembled WGS sequence"/>
</dbReference>
<comment type="caution">
    <text evidence="2">The sequence shown here is derived from an EMBL/GenBank/DDBJ whole genome shotgun (WGS) entry which is preliminary data.</text>
</comment>
<keyword evidence="1" id="KW-0732">Signal</keyword>
<evidence type="ECO:0008006" key="4">
    <source>
        <dbReference type="Google" id="ProtNLM"/>
    </source>
</evidence>
<dbReference type="PROSITE" id="PS51257">
    <property type="entry name" value="PROKAR_LIPOPROTEIN"/>
    <property type="match status" value="1"/>
</dbReference>
<organism evidence="2 3">
    <name type="scientific">Nostoc minutum NIES-26</name>
    <dbReference type="NCBI Taxonomy" id="1844469"/>
    <lineage>
        <taxon>Bacteria</taxon>
        <taxon>Bacillati</taxon>
        <taxon>Cyanobacteriota</taxon>
        <taxon>Cyanophyceae</taxon>
        <taxon>Nostocales</taxon>
        <taxon>Nostocaceae</taxon>
        <taxon>Nostoc</taxon>
    </lineage>
</organism>